<dbReference type="Pfam" id="PF00588">
    <property type="entry name" value="SpoU_methylase"/>
    <property type="match status" value="1"/>
</dbReference>
<dbReference type="Proteomes" id="UP000516437">
    <property type="component" value="Chromosome 5"/>
</dbReference>
<protein>
    <submittedName>
        <fullName evidence="4">Putative TrmH family tRNA/rRNA methyltransferase</fullName>
    </submittedName>
</protein>
<evidence type="ECO:0000256" key="1">
    <source>
        <dbReference type="ARBA" id="ARBA00022603"/>
    </source>
</evidence>
<organism evidence="4 5">
    <name type="scientific">Morella rubra</name>
    <name type="common">Chinese bayberry</name>
    <dbReference type="NCBI Taxonomy" id="262757"/>
    <lineage>
        <taxon>Eukaryota</taxon>
        <taxon>Viridiplantae</taxon>
        <taxon>Streptophyta</taxon>
        <taxon>Embryophyta</taxon>
        <taxon>Tracheophyta</taxon>
        <taxon>Spermatophyta</taxon>
        <taxon>Magnoliopsida</taxon>
        <taxon>eudicotyledons</taxon>
        <taxon>Gunneridae</taxon>
        <taxon>Pentapetalae</taxon>
        <taxon>rosids</taxon>
        <taxon>fabids</taxon>
        <taxon>Fagales</taxon>
        <taxon>Myricaceae</taxon>
        <taxon>Morella</taxon>
    </lineage>
</organism>
<dbReference type="GO" id="GO:0006396">
    <property type="term" value="P:RNA processing"/>
    <property type="evidence" value="ECO:0007669"/>
    <property type="project" value="InterPro"/>
</dbReference>
<reference evidence="4 5" key="1">
    <citation type="journal article" date="2019" name="Plant Biotechnol. J.">
        <title>The red bayberry genome and genetic basis of sex determination.</title>
        <authorList>
            <person name="Jia H.M."/>
            <person name="Jia H.J."/>
            <person name="Cai Q.L."/>
            <person name="Wang Y."/>
            <person name="Zhao H.B."/>
            <person name="Yang W.F."/>
            <person name="Wang G.Y."/>
            <person name="Li Y.H."/>
            <person name="Zhan D.L."/>
            <person name="Shen Y.T."/>
            <person name="Niu Q.F."/>
            <person name="Chang L."/>
            <person name="Qiu J."/>
            <person name="Zhao L."/>
            <person name="Xie H.B."/>
            <person name="Fu W.Y."/>
            <person name="Jin J."/>
            <person name="Li X.W."/>
            <person name="Jiao Y."/>
            <person name="Zhou C.C."/>
            <person name="Tu T."/>
            <person name="Chai C.Y."/>
            <person name="Gao J.L."/>
            <person name="Fan L.J."/>
            <person name="van de Weg E."/>
            <person name="Wang J.Y."/>
            <person name="Gao Z.S."/>
        </authorList>
    </citation>
    <scope>NUCLEOTIDE SEQUENCE [LARGE SCALE GENOMIC DNA]</scope>
    <source>
        <tissue evidence="4">Leaves</tissue>
    </source>
</reference>
<dbReference type="GO" id="GO:0032259">
    <property type="term" value="P:methylation"/>
    <property type="evidence" value="ECO:0007669"/>
    <property type="project" value="UniProtKB-KW"/>
</dbReference>
<dbReference type="OrthoDB" id="270651at2759"/>
<dbReference type="PANTHER" id="PTHR43191">
    <property type="entry name" value="RRNA METHYLTRANSFERASE 3"/>
    <property type="match status" value="1"/>
</dbReference>
<keyword evidence="1 4" id="KW-0489">Methyltransferase</keyword>
<dbReference type="GO" id="GO:0008173">
    <property type="term" value="F:RNA methyltransferase activity"/>
    <property type="evidence" value="ECO:0007669"/>
    <property type="project" value="InterPro"/>
</dbReference>
<feature type="domain" description="tRNA/rRNA methyltransferase SpoU type" evidence="3">
    <location>
        <begin position="6"/>
        <end position="142"/>
    </location>
</feature>
<keyword evidence="2 4" id="KW-0808">Transferase</keyword>
<dbReference type="PANTHER" id="PTHR43191:SF7">
    <property type="entry name" value="OBP33PEP LIKE PROTEIN"/>
    <property type="match status" value="1"/>
</dbReference>
<evidence type="ECO:0000259" key="3">
    <source>
        <dbReference type="Pfam" id="PF00588"/>
    </source>
</evidence>
<sequence>MSIACYVLVHNIAKRHNVGTLARSATAFGVSEVILVGRRDFNAFGSHGSTSHLRFRHFHSLSEARQFLKEKDCDICGVEITDTAMAVNQHPFKKSTAFLLGNEGTGLSAKECEICDFFVYIPQYGCGTASLNVTVAASIVLHHFGVWAGFPERTREGSKFVVAERPVKQVSRNYCAEKADAVIEERKARRENASNGFFDESGHSNSASNLLDALFVDD</sequence>
<dbReference type="InterPro" id="IPR001537">
    <property type="entry name" value="SpoU_MeTrfase"/>
</dbReference>
<dbReference type="SUPFAM" id="SSF75217">
    <property type="entry name" value="alpha/beta knot"/>
    <property type="match status" value="1"/>
</dbReference>
<accession>A0A6A1VRB5</accession>
<evidence type="ECO:0000313" key="5">
    <source>
        <dbReference type="Proteomes" id="UP000516437"/>
    </source>
</evidence>
<name>A0A6A1VRB5_9ROSI</name>
<comment type="caution">
    <text evidence="4">The sequence shown here is derived from an EMBL/GenBank/DDBJ whole genome shotgun (WGS) entry which is preliminary data.</text>
</comment>
<evidence type="ECO:0000256" key="2">
    <source>
        <dbReference type="ARBA" id="ARBA00022679"/>
    </source>
</evidence>
<dbReference type="AlphaFoldDB" id="A0A6A1VRB5"/>
<evidence type="ECO:0000313" key="4">
    <source>
        <dbReference type="EMBL" id="KAB1214138.1"/>
    </source>
</evidence>
<dbReference type="GO" id="GO:0003723">
    <property type="term" value="F:RNA binding"/>
    <property type="evidence" value="ECO:0007669"/>
    <property type="project" value="InterPro"/>
</dbReference>
<dbReference type="InterPro" id="IPR029026">
    <property type="entry name" value="tRNA_m1G_MTases_N"/>
</dbReference>
<dbReference type="Gene3D" id="3.40.1280.10">
    <property type="match status" value="1"/>
</dbReference>
<proteinExistence type="predicted"/>
<dbReference type="EMBL" id="RXIC02000023">
    <property type="protein sequence ID" value="KAB1214138.1"/>
    <property type="molecule type" value="Genomic_DNA"/>
</dbReference>
<dbReference type="CDD" id="cd18096">
    <property type="entry name" value="SpoU-like"/>
    <property type="match status" value="1"/>
</dbReference>
<dbReference type="InterPro" id="IPR029028">
    <property type="entry name" value="Alpha/beta_knot_MTases"/>
</dbReference>
<keyword evidence="5" id="KW-1185">Reference proteome</keyword>
<dbReference type="InterPro" id="IPR051259">
    <property type="entry name" value="rRNA_Methyltransferase"/>
</dbReference>
<gene>
    <name evidence="4" type="ORF">CJ030_MR5G027247</name>
</gene>